<evidence type="ECO:0000256" key="5">
    <source>
        <dbReference type="ARBA" id="ARBA00022935"/>
    </source>
</evidence>
<dbReference type="SUPFAM" id="SSF53067">
    <property type="entry name" value="Actin-like ATPase domain"/>
    <property type="match status" value="2"/>
</dbReference>
<dbReference type="EMBL" id="PTJC01000006">
    <property type="protein sequence ID" value="PPK85198.1"/>
    <property type="molecule type" value="Genomic_DNA"/>
</dbReference>
<dbReference type="Proteomes" id="UP000237662">
    <property type="component" value="Unassembled WGS sequence"/>
</dbReference>
<dbReference type="HAMAP" id="MF_00520">
    <property type="entry name" value="Ribulokinase"/>
    <property type="match status" value="1"/>
</dbReference>
<keyword evidence="13" id="KW-1185">Reference proteome</keyword>
<evidence type="ECO:0000256" key="8">
    <source>
        <dbReference type="NCBIfam" id="TIGR01234"/>
    </source>
</evidence>
<dbReference type="UniPathway" id="UPA00145">
    <property type="reaction ID" value="UER00566"/>
</dbReference>
<evidence type="ECO:0000256" key="6">
    <source>
        <dbReference type="ARBA" id="ARBA00023277"/>
    </source>
</evidence>
<sequence length="583" mass="62841">MQATQDYTIGIDFGSDSVRALIVDVATGEEVATGVAYYPRWAKQQYCDAAANRFRQHPLDYTESMTQAVRNAIAEAPESVAERVIGLAVDTTGSTPVAVDESGTPLALLPAFAENPNAMFVLWKDHTAIGEAAEINKACRAADTDYTKYEGGIYSSEWFWAKALHVMREDKAVAEATYSWVEHCDWIPFLLSGGSKVMDMKRSRCAAGHKALWHPEWGGLPPESFLTGLDPVLSGLRDRLFDETYTSDEIAGQLSPEWADKLGLPAGVPISVGAFDAHMGAVGGEIEPFHLSKVMGTSTCDMLVVPEGHAGAETQVKGICGQVDGSVIPGMMGMEAGQSAFGDVYAWFARLVAWPLENVLAKNTSLDDATRRSLIEETRSAIIPELSRAAEALPISDDILALDWFNGRRTPDADQSLQGAIMGLNLGSDAPRVFRALVESTCYGARRIVDRFIDEGIPVEGLIGLGGVAKKSPFIMQTMADVMNRPIRIAKSEQTCALGAAMFAAVSAGKYDNVSKAMEKMGGGFDAEYQPDADRAAVYEGLYQRYISLGAAIEKETHEDRDDAASPKPDTRSVAEPAVSDNA</sequence>
<protein>
    <recommendedName>
        <fullName evidence="7 8">Ribulokinase</fullName>
        <ecNumber evidence="7 8">2.7.1.16</ecNumber>
    </recommendedName>
</protein>
<evidence type="ECO:0000256" key="4">
    <source>
        <dbReference type="ARBA" id="ARBA00022840"/>
    </source>
</evidence>
<gene>
    <name evidence="7" type="primary">araB</name>
    <name evidence="12" type="ORF">CLV84_2090</name>
</gene>
<dbReference type="NCBIfam" id="NF003154">
    <property type="entry name" value="PRK04123.1"/>
    <property type="match status" value="1"/>
</dbReference>
<dbReference type="EC" id="2.7.1.16" evidence="7 8"/>
<evidence type="ECO:0000256" key="2">
    <source>
        <dbReference type="ARBA" id="ARBA00022741"/>
    </source>
</evidence>
<dbReference type="NCBIfam" id="TIGR01234">
    <property type="entry name" value="L-ribulokinase"/>
    <property type="match status" value="1"/>
</dbReference>
<proteinExistence type="inferred from homology"/>
<feature type="region of interest" description="Disordered" evidence="10">
    <location>
        <begin position="554"/>
        <end position="583"/>
    </location>
</feature>
<keyword evidence="3 7" id="KW-0418">Kinase</keyword>
<comment type="catalytic activity">
    <reaction evidence="7 9">
        <text>L-ribulose + ATP = L-ribulose 5-phosphate + ADP + H(+)</text>
        <dbReference type="Rhea" id="RHEA:22072"/>
        <dbReference type="ChEBI" id="CHEBI:15378"/>
        <dbReference type="ChEBI" id="CHEBI:16880"/>
        <dbReference type="ChEBI" id="CHEBI:30616"/>
        <dbReference type="ChEBI" id="CHEBI:58226"/>
        <dbReference type="ChEBI" id="CHEBI:456216"/>
        <dbReference type="EC" id="2.7.1.16"/>
    </reaction>
</comment>
<comment type="catalytic activity">
    <reaction evidence="7">
        <text>D-ribulose + ATP = D-ribulose 5-phosphate + ADP + H(+)</text>
        <dbReference type="Rhea" id="RHEA:17601"/>
        <dbReference type="ChEBI" id="CHEBI:15378"/>
        <dbReference type="ChEBI" id="CHEBI:17173"/>
        <dbReference type="ChEBI" id="CHEBI:30616"/>
        <dbReference type="ChEBI" id="CHEBI:58121"/>
        <dbReference type="ChEBI" id="CHEBI:456216"/>
        <dbReference type="EC" id="2.7.1.16"/>
    </reaction>
</comment>
<evidence type="ECO:0000256" key="10">
    <source>
        <dbReference type="SAM" id="MobiDB-lite"/>
    </source>
</evidence>
<keyword evidence="2 7" id="KW-0547">Nucleotide-binding</keyword>
<keyword evidence="6 7" id="KW-0119">Carbohydrate metabolism</keyword>
<evidence type="ECO:0000259" key="11">
    <source>
        <dbReference type="Pfam" id="PF02782"/>
    </source>
</evidence>
<organism evidence="12 13">
    <name type="scientific">Neolewinella xylanilytica</name>
    <dbReference type="NCBI Taxonomy" id="1514080"/>
    <lineage>
        <taxon>Bacteria</taxon>
        <taxon>Pseudomonadati</taxon>
        <taxon>Bacteroidota</taxon>
        <taxon>Saprospiria</taxon>
        <taxon>Saprospirales</taxon>
        <taxon>Lewinellaceae</taxon>
        <taxon>Neolewinella</taxon>
    </lineage>
</organism>
<dbReference type="GO" id="GO:0005737">
    <property type="term" value="C:cytoplasm"/>
    <property type="evidence" value="ECO:0007669"/>
    <property type="project" value="TreeGrafter"/>
</dbReference>
<keyword evidence="5 7" id="KW-0054">Arabinose catabolism</keyword>
<feature type="compositionally biased region" description="Basic and acidic residues" evidence="10">
    <location>
        <begin position="554"/>
        <end position="573"/>
    </location>
</feature>
<dbReference type="GO" id="GO:0019569">
    <property type="term" value="P:L-arabinose catabolic process to D-xylulose 5-phosphate"/>
    <property type="evidence" value="ECO:0007669"/>
    <property type="project" value="UniProtKB-UniRule"/>
</dbReference>
<dbReference type="Pfam" id="PF02782">
    <property type="entry name" value="FGGY_C"/>
    <property type="match status" value="1"/>
</dbReference>
<dbReference type="Gene3D" id="1.20.58.2240">
    <property type="match status" value="1"/>
</dbReference>
<dbReference type="OrthoDB" id="9805576at2"/>
<dbReference type="InterPro" id="IPR018485">
    <property type="entry name" value="FGGY_C"/>
</dbReference>
<feature type="domain" description="Carbohydrate kinase FGGY C-terminal" evidence="11">
    <location>
        <begin position="293"/>
        <end position="508"/>
    </location>
</feature>
<comment type="pathway">
    <text evidence="7 9">Carbohydrate degradation; L-arabinose degradation via L-ribulose; D-xylulose 5-phosphate from L-arabinose (bacterial route): step 2/3.</text>
</comment>
<comment type="similarity">
    <text evidence="7 9">Belongs to the ribulokinase family.</text>
</comment>
<dbReference type="InterPro" id="IPR043129">
    <property type="entry name" value="ATPase_NBD"/>
</dbReference>
<name>A0A2S6I1Z5_9BACT</name>
<dbReference type="RefSeq" id="WP_104419710.1">
    <property type="nucleotide sequence ID" value="NZ_PTJC01000006.1"/>
</dbReference>
<evidence type="ECO:0000256" key="7">
    <source>
        <dbReference type="HAMAP-Rule" id="MF_00520"/>
    </source>
</evidence>
<keyword evidence="1 7" id="KW-0808">Transferase</keyword>
<dbReference type="InterPro" id="IPR000577">
    <property type="entry name" value="Carb_kinase_FGGY"/>
</dbReference>
<evidence type="ECO:0000256" key="1">
    <source>
        <dbReference type="ARBA" id="ARBA00022679"/>
    </source>
</evidence>
<evidence type="ECO:0000256" key="9">
    <source>
        <dbReference type="RuleBase" id="RU003455"/>
    </source>
</evidence>
<dbReference type="AlphaFoldDB" id="A0A2S6I1Z5"/>
<evidence type="ECO:0000313" key="12">
    <source>
        <dbReference type="EMBL" id="PPK85198.1"/>
    </source>
</evidence>
<accession>A0A2S6I1Z5</accession>
<dbReference type="CDD" id="cd07781">
    <property type="entry name" value="ASKHA_NBD_FGGY_L-RBK"/>
    <property type="match status" value="1"/>
</dbReference>
<dbReference type="PANTHER" id="PTHR43435:SF4">
    <property type="entry name" value="FGGY CARBOHYDRATE KINASE DOMAIN-CONTAINING PROTEIN"/>
    <property type="match status" value="1"/>
</dbReference>
<dbReference type="GO" id="GO:0008741">
    <property type="term" value="F:ribulokinase activity"/>
    <property type="evidence" value="ECO:0007669"/>
    <property type="project" value="UniProtKB-UniRule"/>
</dbReference>
<dbReference type="GO" id="GO:0005524">
    <property type="term" value="F:ATP binding"/>
    <property type="evidence" value="ECO:0007669"/>
    <property type="project" value="UniProtKB-UniRule"/>
</dbReference>
<dbReference type="PIRSF" id="PIRSF000538">
    <property type="entry name" value="GlpK"/>
    <property type="match status" value="1"/>
</dbReference>
<dbReference type="PANTHER" id="PTHR43435">
    <property type="entry name" value="RIBULOKINASE"/>
    <property type="match status" value="1"/>
</dbReference>
<keyword evidence="4 7" id="KW-0067">ATP-binding</keyword>
<comment type="caution">
    <text evidence="12">The sequence shown here is derived from an EMBL/GenBank/DDBJ whole genome shotgun (WGS) entry which is preliminary data.</text>
</comment>
<dbReference type="InterPro" id="IPR005929">
    <property type="entry name" value="Ribulokinase"/>
</dbReference>
<dbReference type="GO" id="GO:0019150">
    <property type="term" value="F:D-ribulokinase activity"/>
    <property type="evidence" value="ECO:0007669"/>
    <property type="project" value="RHEA"/>
</dbReference>
<evidence type="ECO:0000256" key="3">
    <source>
        <dbReference type="ARBA" id="ARBA00022777"/>
    </source>
</evidence>
<dbReference type="Gene3D" id="3.30.420.40">
    <property type="match status" value="1"/>
</dbReference>
<evidence type="ECO:0000313" key="13">
    <source>
        <dbReference type="Proteomes" id="UP000237662"/>
    </source>
</evidence>
<reference evidence="12 13" key="1">
    <citation type="submission" date="2018-02" db="EMBL/GenBank/DDBJ databases">
        <title>Genomic Encyclopedia of Archaeal and Bacterial Type Strains, Phase II (KMG-II): from individual species to whole genera.</title>
        <authorList>
            <person name="Goeker M."/>
        </authorList>
    </citation>
    <scope>NUCLEOTIDE SEQUENCE [LARGE SCALE GENOMIC DNA]</scope>
    <source>
        <strain evidence="12 13">DSM 29526</strain>
    </source>
</reference>